<evidence type="ECO:0000256" key="7">
    <source>
        <dbReference type="ARBA" id="ARBA00023136"/>
    </source>
</evidence>
<keyword evidence="4 9" id="KW-0812">Transmembrane</keyword>
<feature type="transmembrane region" description="Helical" evidence="9">
    <location>
        <begin position="236"/>
        <end position="260"/>
    </location>
</feature>
<dbReference type="PANTHER" id="PTHR11893:SF36">
    <property type="entry name" value="INNEXIN-5"/>
    <property type="match status" value="1"/>
</dbReference>
<keyword evidence="2 9" id="KW-0813">Transport</keyword>
<evidence type="ECO:0000256" key="3">
    <source>
        <dbReference type="ARBA" id="ARBA00022475"/>
    </source>
</evidence>
<comment type="subcellular location">
    <subcellularLocation>
        <location evidence="1 9">Cell membrane</location>
        <topology evidence="1 9">Multi-pass membrane protein</topology>
    </subcellularLocation>
</comment>
<dbReference type="InterPro" id="IPR000990">
    <property type="entry name" value="Innexin"/>
</dbReference>
<dbReference type="InterPro" id="IPR054709">
    <property type="entry name" value="CFAP107"/>
</dbReference>
<keyword evidence="7 9" id="KW-0472">Membrane</keyword>
<dbReference type="PANTHER" id="PTHR11893">
    <property type="entry name" value="INNEXIN"/>
    <property type="match status" value="1"/>
</dbReference>
<gene>
    <name evidence="9" type="primary">inx</name>
    <name evidence="10" type="ORF">XAT740_LOCUS46789</name>
</gene>
<dbReference type="Proteomes" id="UP000663828">
    <property type="component" value="Unassembled WGS sequence"/>
</dbReference>
<evidence type="ECO:0000256" key="6">
    <source>
        <dbReference type="ARBA" id="ARBA00023065"/>
    </source>
</evidence>
<sequence length="659" mass="77986">NFVSYTRHYCYVTNTYYISVNETIPTLSNAHIRRKRSIYYYQWLPILLAFQSLLFLIPRLIWSSFSSRCGINLQHCLSPQFDYRTSRYKVHHITTMLRLLSRAKQHDFDRMTATNPMNRTSLTANIHLLKTFCIPFLFLNENPFHGYYLANLFLVVKILFLINSSLQLVFLNTLLTKNSIFYGLEVLENFYRGEYIVGSRIFPINVYCDFNIIKIGQPTLYTVQCLLPMNVFNEKIFTIIWFWLVFLTITNLKSVLLTILRSNFPQFNYGYVTNYLDLYSKRERFKRHTLVKRFIFDYLSADGILILRLISENISDLLTSEVINELWNEYKKLSNLSPTNRERYQRLRGTNSPSIETVPSTKNKTCSMTSKTDRFFDPKDGTYANVPIIPVHREIFRGKRPYNTKVLIRNWYEDRSKFKESHHRSKSSSEIAYPAHVGSVPDTVFRRRVLISTEQRPDRLILDHHDIDHQKQLISSYDEQYNRRGAYGDHQDASERKWALQDNHWLPERSDHPLQSTPTSWGLVDFKRAQSQFLRRQRTMPNLSEYTNNYVPHRTDEYVVAKRIGIPRIYSSGINRTDCLNNNIINRREPPVHDPTDIDHVCSIRRNAHVPRAYFYNSPTTIENWNRPRRTSSCRSEAYLPLRSTNFSIEPIQSQEQIV</sequence>
<keyword evidence="6 9" id="KW-0406">Ion transport</keyword>
<evidence type="ECO:0000256" key="2">
    <source>
        <dbReference type="ARBA" id="ARBA00022448"/>
    </source>
</evidence>
<dbReference type="Pfam" id="PF22595">
    <property type="entry name" value="CFAP107"/>
    <property type="match status" value="1"/>
</dbReference>
<keyword evidence="3" id="KW-1003">Cell membrane</keyword>
<evidence type="ECO:0000256" key="8">
    <source>
        <dbReference type="ARBA" id="ARBA00023303"/>
    </source>
</evidence>
<dbReference type="GO" id="GO:0005886">
    <property type="term" value="C:plasma membrane"/>
    <property type="evidence" value="ECO:0007669"/>
    <property type="project" value="UniProtKB-SubCell"/>
</dbReference>
<comment type="similarity">
    <text evidence="9">Belongs to the pannexin family.</text>
</comment>
<comment type="function">
    <text evidence="9">Structural component of the gap junctions.</text>
</comment>
<organism evidence="10 11">
    <name type="scientific">Adineta ricciae</name>
    <name type="common">Rotifer</name>
    <dbReference type="NCBI Taxonomy" id="249248"/>
    <lineage>
        <taxon>Eukaryota</taxon>
        <taxon>Metazoa</taxon>
        <taxon>Spiralia</taxon>
        <taxon>Gnathifera</taxon>
        <taxon>Rotifera</taxon>
        <taxon>Eurotatoria</taxon>
        <taxon>Bdelloidea</taxon>
        <taxon>Adinetida</taxon>
        <taxon>Adinetidae</taxon>
        <taxon>Adineta</taxon>
    </lineage>
</organism>
<dbReference type="PRINTS" id="PR01262">
    <property type="entry name" value="INNEXIN"/>
</dbReference>
<proteinExistence type="inferred from homology"/>
<dbReference type="GO" id="GO:0005921">
    <property type="term" value="C:gap junction"/>
    <property type="evidence" value="ECO:0007669"/>
    <property type="project" value="UniProtKB-UniRule"/>
</dbReference>
<comment type="caution">
    <text evidence="9">Lacks conserved residue(s) required for the propagation of feature annotation.</text>
</comment>
<protein>
    <recommendedName>
        <fullName evidence="9">Innexin</fullName>
    </recommendedName>
</protein>
<evidence type="ECO:0000313" key="11">
    <source>
        <dbReference type="Proteomes" id="UP000663828"/>
    </source>
</evidence>
<reference evidence="10" key="1">
    <citation type="submission" date="2021-02" db="EMBL/GenBank/DDBJ databases">
        <authorList>
            <person name="Nowell W R."/>
        </authorList>
    </citation>
    <scope>NUCLEOTIDE SEQUENCE</scope>
</reference>
<evidence type="ECO:0000313" key="10">
    <source>
        <dbReference type="EMBL" id="CAF1593088.1"/>
    </source>
</evidence>
<feature type="non-terminal residue" evidence="10">
    <location>
        <position position="1"/>
    </location>
</feature>
<comment type="caution">
    <text evidence="10">The sequence shown here is derived from an EMBL/GenBank/DDBJ whole genome shotgun (WGS) entry which is preliminary data.</text>
</comment>
<keyword evidence="8 9" id="KW-0407">Ion channel</keyword>
<evidence type="ECO:0000256" key="5">
    <source>
        <dbReference type="ARBA" id="ARBA00022989"/>
    </source>
</evidence>
<keyword evidence="11" id="KW-1185">Reference proteome</keyword>
<evidence type="ECO:0000256" key="1">
    <source>
        <dbReference type="ARBA" id="ARBA00004651"/>
    </source>
</evidence>
<dbReference type="PROSITE" id="PS51013">
    <property type="entry name" value="PANNEXIN"/>
    <property type="match status" value="1"/>
</dbReference>
<name>A0A816A9A3_ADIRI</name>
<dbReference type="Pfam" id="PF00876">
    <property type="entry name" value="Innexin"/>
    <property type="match status" value="1"/>
</dbReference>
<accession>A0A816A9A3</accession>
<dbReference type="AlphaFoldDB" id="A0A816A9A3"/>
<dbReference type="EMBL" id="CAJNOR010006356">
    <property type="protein sequence ID" value="CAF1593088.1"/>
    <property type="molecule type" value="Genomic_DNA"/>
</dbReference>
<evidence type="ECO:0000256" key="4">
    <source>
        <dbReference type="ARBA" id="ARBA00022692"/>
    </source>
</evidence>
<keyword evidence="5 9" id="KW-1133">Transmembrane helix</keyword>
<dbReference type="GO" id="GO:0034220">
    <property type="term" value="P:monoatomic ion transmembrane transport"/>
    <property type="evidence" value="ECO:0007669"/>
    <property type="project" value="UniProtKB-KW"/>
</dbReference>
<feature type="transmembrane region" description="Helical" evidence="9">
    <location>
        <begin position="147"/>
        <end position="171"/>
    </location>
</feature>
<dbReference type="GO" id="GO:0030317">
    <property type="term" value="P:flagellated sperm motility"/>
    <property type="evidence" value="ECO:0007669"/>
    <property type="project" value="InterPro"/>
</dbReference>
<evidence type="ECO:0000256" key="9">
    <source>
        <dbReference type="RuleBase" id="RU010713"/>
    </source>
</evidence>
<feature type="transmembrane region" description="Helical" evidence="9">
    <location>
        <begin position="38"/>
        <end position="57"/>
    </location>
</feature>